<organism evidence="1 2">
    <name type="scientific">Hypoxylon rubiginosum</name>
    <dbReference type="NCBI Taxonomy" id="110542"/>
    <lineage>
        <taxon>Eukaryota</taxon>
        <taxon>Fungi</taxon>
        <taxon>Dikarya</taxon>
        <taxon>Ascomycota</taxon>
        <taxon>Pezizomycotina</taxon>
        <taxon>Sordariomycetes</taxon>
        <taxon>Xylariomycetidae</taxon>
        <taxon>Xylariales</taxon>
        <taxon>Hypoxylaceae</taxon>
        <taxon>Hypoxylon</taxon>
    </lineage>
</organism>
<evidence type="ECO:0000313" key="2">
    <source>
        <dbReference type="Proteomes" id="UP001497700"/>
    </source>
</evidence>
<evidence type="ECO:0000313" key="1">
    <source>
        <dbReference type="EMBL" id="KAI4867866.1"/>
    </source>
</evidence>
<accession>A0ACB9Z951</accession>
<name>A0ACB9Z951_9PEZI</name>
<dbReference type="Proteomes" id="UP001497700">
    <property type="component" value="Unassembled WGS sequence"/>
</dbReference>
<reference evidence="1 2" key="1">
    <citation type="journal article" date="2022" name="New Phytol.">
        <title>Ecological generalism drives hyperdiversity of secondary metabolite gene clusters in xylarialean endophytes.</title>
        <authorList>
            <person name="Franco M.E.E."/>
            <person name="Wisecaver J.H."/>
            <person name="Arnold A.E."/>
            <person name="Ju Y.M."/>
            <person name="Slot J.C."/>
            <person name="Ahrendt S."/>
            <person name="Moore L.P."/>
            <person name="Eastman K.E."/>
            <person name="Scott K."/>
            <person name="Konkel Z."/>
            <person name="Mondo S.J."/>
            <person name="Kuo A."/>
            <person name="Hayes R.D."/>
            <person name="Haridas S."/>
            <person name="Andreopoulos B."/>
            <person name="Riley R."/>
            <person name="LaButti K."/>
            <person name="Pangilinan J."/>
            <person name="Lipzen A."/>
            <person name="Amirebrahimi M."/>
            <person name="Yan J."/>
            <person name="Adam C."/>
            <person name="Keymanesh K."/>
            <person name="Ng V."/>
            <person name="Louie K."/>
            <person name="Northen T."/>
            <person name="Drula E."/>
            <person name="Henrissat B."/>
            <person name="Hsieh H.M."/>
            <person name="Youens-Clark K."/>
            <person name="Lutzoni F."/>
            <person name="Miadlikowska J."/>
            <person name="Eastwood D.C."/>
            <person name="Hamelin R.C."/>
            <person name="Grigoriev I.V."/>
            <person name="U'Ren J.M."/>
        </authorList>
    </citation>
    <scope>NUCLEOTIDE SEQUENCE [LARGE SCALE GENOMIC DNA]</scope>
    <source>
        <strain evidence="1 2">CBS 119005</strain>
    </source>
</reference>
<gene>
    <name evidence="1" type="ORF">F4820DRAFT_180250</name>
</gene>
<sequence length="425" mass="47058">MIRMMRISSVLLSCLVASSAWGSPLEALEGQSPLTAQDDASTPDHISDRLFASFERFSRLVDITYCVGTTGIAPPFSCASRCKDFPTLDLITTWNTGVLMSDSCGYIAVDHGTVPTSVPTRPAEMRSGRPTDKDYVVKDENRGSIIVAFRGTYSITNTVVDLSTIPQEYVPYPSPDQGDSRFPREPEHTCHNCTVHMGFLESWKMARTVVLPALKPLRKQYPEYSIHLVGHSLGGAVAALAALELKVISGWENLAVTTFGEPRVGNDGFVEYLDNVFDLGGVGKPIDTSTYRRVTHVDDPVPLLPLSEWGYRSHAGEFFISKSELPPELSDIRTCQGDYDPRCIAGSAGETLKTASQAVAEEQTQDTSGWTRKLWDIPSRSKLWQLFFAHRDYFWRLGLCVPGGDPFDWGRDKYPNLTSSDELVK</sequence>
<proteinExistence type="predicted"/>
<protein>
    <submittedName>
        <fullName evidence="1">Alpha/beta-hydrolase</fullName>
    </submittedName>
</protein>
<dbReference type="EMBL" id="MU393443">
    <property type="protein sequence ID" value="KAI4867866.1"/>
    <property type="molecule type" value="Genomic_DNA"/>
</dbReference>
<keyword evidence="2" id="KW-1185">Reference proteome</keyword>
<comment type="caution">
    <text evidence="1">The sequence shown here is derived from an EMBL/GenBank/DDBJ whole genome shotgun (WGS) entry which is preliminary data.</text>
</comment>